<dbReference type="InterPro" id="IPR025150">
    <property type="entry name" value="GH123_cat"/>
</dbReference>
<gene>
    <name evidence="2" type="ORF">SCHRY_v1c03850</name>
</gene>
<dbReference type="OrthoDB" id="197680at2"/>
<evidence type="ECO:0000313" key="2">
    <source>
        <dbReference type="EMBL" id="AGM24968.1"/>
    </source>
</evidence>
<name>R4U393_9MOLU</name>
<reference evidence="2 3" key="1">
    <citation type="journal article" date="2013" name="Genome Biol. Evol.">
        <title>Complete genomes of two dipteran-associated spiroplasmas provided insights into the origin, dynamics, and impacts of viral invasion in spiroplasma.</title>
        <authorList>
            <person name="Ku C."/>
            <person name="Lo W.S."/>
            <person name="Chen L.L."/>
            <person name="Kuo C.H."/>
        </authorList>
    </citation>
    <scope>NUCLEOTIDE SEQUENCE [LARGE SCALE GENOMIC DNA]</scope>
    <source>
        <strain evidence="2 3">DF-1</strain>
    </source>
</reference>
<dbReference type="EMBL" id="CP005077">
    <property type="protein sequence ID" value="AGM24968.1"/>
    <property type="molecule type" value="Genomic_DNA"/>
</dbReference>
<protein>
    <recommendedName>
        <fullName evidence="1">Glycoside hydrolase 123 catalytic domain-containing protein</fullName>
    </recommendedName>
</protein>
<dbReference type="Pfam" id="PF13320">
    <property type="entry name" value="GH123_cat"/>
    <property type="match status" value="1"/>
</dbReference>
<dbReference type="HOGENOM" id="CLU_373798_0_0_14"/>
<dbReference type="Proteomes" id="UP000013964">
    <property type="component" value="Chromosome"/>
</dbReference>
<dbReference type="AlphaFoldDB" id="R4U393"/>
<dbReference type="PATRIC" id="fig|1276227.3.peg.385"/>
<accession>R4U393</accession>
<dbReference type="RefSeq" id="WP_016338793.1">
    <property type="nucleotide sequence ID" value="NC_021280.1"/>
</dbReference>
<evidence type="ECO:0000313" key="3">
    <source>
        <dbReference type="Proteomes" id="UP000013964"/>
    </source>
</evidence>
<feature type="domain" description="Glycoside hydrolase 123 catalytic" evidence="1">
    <location>
        <begin position="290"/>
        <end position="675"/>
    </location>
</feature>
<proteinExistence type="predicted"/>
<sequence>MRKQVLILAAVTTVIFLPTQVTSCFFKLATLITASERNDNFQTGYVSPQNLQADESQPIHTFFGDPYHLYSMYNVEKSTVQNGLWSPDNNWQFYGNYHQQLTYFNNQTKVKMWRDETNYAQLIVVNKNKALKNVTYKIINKDNADLAANAKFLGFTYSQNETSKQSQWVTIPTKQPQRAPDSLRYDNLGILPVQRVQPLWLTFKSFDTTKPGNYNFDVEIYADDVLLTTNQLTVEVASQLLVNDNTFATGGSYSPFASSAVYGEKKNMFINVDAKKENNILLNTNAVVRGLDFLSTEHKKYVEKELLDLRAAGQTYVTGNVDQFYNADQVNYYRGGTNNGLVNWYQTDDNCSPFSTYCDQSINSTWQFDFSNFNTYFEYAQSLGFTKLWANAFGNNFDDTQANPSGTFPHYALKKDGSKKLFWDKLYYYSNRGRDAQLQFLQAFANNIKAHHWEGKIYIIFDELSANGFKYYYDLFKVVDPDHSIFKFQYYAGWKWATDWNNPAWVDALYGNVKNEYTIDDLVLEGYKIQSNLFGDNLPISTLLQKTNELANSRRKNGLSTEMYTTQYTYPSSNILFDYGENLWGPIFSYALGLDGYEKWAFNYWLTWSGKGEKALYTNPDEFAYGSLNQEESVYGMPVGQNFMIYPAQSDSYQFVSSVRWELMKYAVQQVWKINQLKKDPANNLKITALLDNLIWPKNPTQGIPIWFDQYYKFVQDFYSEKTSNKVTTREMIQFLKAIGDLY</sequence>
<organism evidence="2 3">
    <name type="scientific">Spiroplasma chrysopicola DF-1</name>
    <dbReference type="NCBI Taxonomy" id="1276227"/>
    <lineage>
        <taxon>Bacteria</taxon>
        <taxon>Bacillati</taxon>
        <taxon>Mycoplasmatota</taxon>
        <taxon>Mollicutes</taxon>
        <taxon>Entomoplasmatales</taxon>
        <taxon>Spiroplasmataceae</taxon>
        <taxon>Spiroplasma</taxon>
    </lineage>
</organism>
<dbReference type="STRING" id="1276227.SCHRY_v1c03850"/>
<evidence type="ECO:0000259" key="1">
    <source>
        <dbReference type="Pfam" id="PF13320"/>
    </source>
</evidence>
<keyword evidence="3" id="KW-1185">Reference proteome</keyword>
<dbReference type="KEGG" id="scr:SCHRY_v1c03850"/>